<accession>A0A9W9ZUL4</accession>
<keyword evidence="3" id="KW-1185">Reference proteome</keyword>
<evidence type="ECO:0000313" key="2">
    <source>
        <dbReference type="EMBL" id="KAJ7388158.1"/>
    </source>
</evidence>
<reference evidence="2" key="1">
    <citation type="submission" date="2023-01" db="EMBL/GenBank/DDBJ databases">
        <title>Genome assembly of the deep-sea coral Lophelia pertusa.</title>
        <authorList>
            <person name="Herrera S."/>
            <person name="Cordes E."/>
        </authorList>
    </citation>
    <scope>NUCLEOTIDE SEQUENCE</scope>
    <source>
        <strain evidence="2">USNM1676648</strain>
        <tissue evidence="2">Polyp</tissue>
    </source>
</reference>
<dbReference type="PANTHER" id="PTHR46791">
    <property type="entry name" value="EXPRESSED PROTEIN"/>
    <property type="match status" value="1"/>
</dbReference>
<dbReference type="PANTHER" id="PTHR46791:SF13">
    <property type="entry name" value="CLR5 DOMAIN-CONTAINING PROTEIN"/>
    <property type="match status" value="1"/>
</dbReference>
<dbReference type="AlphaFoldDB" id="A0A9W9ZUL4"/>
<evidence type="ECO:0000259" key="1">
    <source>
        <dbReference type="Pfam" id="PF24764"/>
    </source>
</evidence>
<dbReference type="EMBL" id="MU825599">
    <property type="protein sequence ID" value="KAJ7388158.1"/>
    <property type="molecule type" value="Genomic_DNA"/>
</dbReference>
<evidence type="ECO:0000313" key="3">
    <source>
        <dbReference type="Proteomes" id="UP001163046"/>
    </source>
</evidence>
<proteinExistence type="predicted"/>
<dbReference type="InterPro" id="IPR058913">
    <property type="entry name" value="Integrase_dom_put"/>
</dbReference>
<dbReference type="Pfam" id="PF24764">
    <property type="entry name" value="rva_4"/>
    <property type="match status" value="1"/>
</dbReference>
<dbReference type="Proteomes" id="UP001163046">
    <property type="component" value="Unassembled WGS sequence"/>
</dbReference>
<organism evidence="2 3">
    <name type="scientific">Desmophyllum pertusum</name>
    <dbReference type="NCBI Taxonomy" id="174260"/>
    <lineage>
        <taxon>Eukaryota</taxon>
        <taxon>Metazoa</taxon>
        <taxon>Cnidaria</taxon>
        <taxon>Anthozoa</taxon>
        <taxon>Hexacorallia</taxon>
        <taxon>Scleractinia</taxon>
        <taxon>Caryophylliina</taxon>
        <taxon>Caryophylliidae</taxon>
        <taxon>Desmophyllum</taxon>
    </lineage>
</organism>
<name>A0A9W9ZUL4_9CNID</name>
<gene>
    <name evidence="2" type="ORF">OS493_039510</name>
</gene>
<feature type="domain" description="Integrase core" evidence="1">
    <location>
        <begin position="30"/>
        <end position="161"/>
    </location>
</feature>
<comment type="caution">
    <text evidence="2">The sequence shown here is derived from an EMBL/GenBank/DDBJ whole genome shotgun (WGS) entry which is preliminary data.</text>
</comment>
<sequence length="240" mass="27495">MHQRLRADYGLVVDREMSVPRTTIPHIVGKYFLDCVGQVGGTPGICRGDAGAEHVNIAAMQRFFRRNASDAFGGEKSFLYGKSVSNQRIEGWWSFLRKSESDWWISFFKDLRDQGLINDDDYIHMQCLKFCFLPLLRAELQRVAQHWNLHKIRPSRNEDTPAGQPDVLYFLPEADGKESYLNEVAIEEVDVAMDVCCEEPGNDISDSFSELARILMNENALRMPTNLHEAENLYCQLLCL</sequence>
<dbReference type="OrthoDB" id="5973221at2759"/>
<protein>
    <recommendedName>
        <fullName evidence="1">Integrase core domain-containing protein</fullName>
    </recommendedName>
</protein>